<dbReference type="Pfam" id="PF11974">
    <property type="entry name" value="bMG3"/>
    <property type="match status" value="1"/>
</dbReference>
<evidence type="ECO:0000256" key="2">
    <source>
        <dbReference type="ARBA" id="ARBA00022729"/>
    </source>
</evidence>
<proteinExistence type="inferred from homology"/>
<dbReference type="Gene3D" id="2.60.40.1930">
    <property type="match status" value="1"/>
</dbReference>
<dbReference type="InterPro" id="IPR021868">
    <property type="entry name" value="Alpha_2_Macroglob_MG3"/>
</dbReference>
<dbReference type="Pfam" id="PF07678">
    <property type="entry name" value="TED_complement"/>
    <property type="match status" value="1"/>
</dbReference>
<feature type="signal peptide" evidence="3">
    <location>
        <begin position="1"/>
        <end position="19"/>
    </location>
</feature>
<dbReference type="InterPro" id="IPR001599">
    <property type="entry name" value="Macroglobln_a2"/>
</dbReference>
<protein>
    <submittedName>
        <fullName evidence="6">Alpha-2-macroglobulin</fullName>
    </submittedName>
</protein>
<feature type="domain" description="Alpha-2-macroglobulin bait region" evidence="4">
    <location>
        <begin position="968"/>
        <end position="1110"/>
    </location>
</feature>
<dbReference type="Pfam" id="PF17972">
    <property type="entry name" value="bMG5"/>
    <property type="match status" value="1"/>
</dbReference>
<dbReference type="InterPro" id="IPR002890">
    <property type="entry name" value="MG2"/>
</dbReference>
<dbReference type="SMART" id="SM01359">
    <property type="entry name" value="A2M_N_2"/>
    <property type="match status" value="1"/>
</dbReference>
<dbReference type="Pfam" id="PF00207">
    <property type="entry name" value="A2M"/>
    <property type="match status" value="1"/>
</dbReference>
<keyword evidence="2 3" id="KW-0732">Signal</keyword>
<evidence type="ECO:0000259" key="4">
    <source>
        <dbReference type="SMART" id="SM01359"/>
    </source>
</evidence>
<dbReference type="InterPro" id="IPR011626">
    <property type="entry name" value="Alpha-macroglobulin_TED"/>
</dbReference>
<reference evidence="6 7" key="1">
    <citation type="journal article" date="2013" name="Int. J. Syst. Evol. Microbiol.">
        <title>Marinoscillum luteum sp. nov., isolated from marine sediment.</title>
        <authorList>
            <person name="Cha I.T."/>
            <person name="Park S.J."/>
            <person name="Kim S.J."/>
            <person name="Kim J.G."/>
            <person name="Jung M.Y."/>
            <person name="Shin K.S."/>
            <person name="Kwon K.K."/>
            <person name="Yang S.H."/>
            <person name="Seo Y.S."/>
            <person name="Rhee S.K."/>
        </authorList>
    </citation>
    <scope>NUCLEOTIDE SEQUENCE [LARGE SCALE GENOMIC DNA]</scope>
    <source>
        <strain evidence="6 7">KCTC 23939</strain>
    </source>
</reference>
<evidence type="ECO:0000256" key="3">
    <source>
        <dbReference type="SAM" id="SignalP"/>
    </source>
</evidence>
<dbReference type="InterPro" id="IPR008930">
    <property type="entry name" value="Terpenoid_cyclase/PrenylTrfase"/>
</dbReference>
<dbReference type="PANTHER" id="PTHR40094">
    <property type="entry name" value="ALPHA-2-MACROGLOBULIN HOMOLOG"/>
    <property type="match status" value="1"/>
</dbReference>
<dbReference type="RefSeq" id="WP_395417957.1">
    <property type="nucleotide sequence ID" value="NZ_JBIPKE010000018.1"/>
</dbReference>
<dbReference type="SUPFAM" id="SSF48239">
    <property type="entry name" value="Terpenoid cyclases/Protein prenyltransferases"/>
    <property type="match status" value="1"/>
</dbReference>
<dbReference type="Proteomes" id="UP001610063">
    <property type="component" value="Unassembled WGS sequence"/>
</dbReference>
<evidence type="ECO:0000313" key="6">
    <source>
        <dbReference type="EMBL" id="MFH6984570.1"/>
    </source>
</evidence>
<dbReference type="InterPro" id="IPR047565">
    <property type="entry name" value="Alpha-macroglob_thiol-ester_cl"/>
</dbReference>
<dbReference type="InterPro" id="IPR041203">
    <property type="entry name" value="Bact_A2M_MG5"/>
</dbReference>
<dbReference type="EMBL" id="JBIPKE010000018">
    <property type="protein sequence ID" value="MFH6984570.1"/>
    <property type="molecule type" value="Genomic_DNA"/>
</dbReference>
<dbReference type="Pfam" id="PF17962">
    <property type="entry name" value="bMG6"/>
    <property type="match status" value="1"/>
</dbReference>
<feature type="chain" id="PRO_5046834725" evidence="3">
    <location>
        <begin position="20"/>
        <end position="1832"/>
    </location>
</feature>
<evidence type="ECO:0000256" key="1">
    <source>
        <dbReference type="ARBA" id="ARBA00010556"/>
    </source>
</evidence>
<dbReference type="PROSITE" id="PS51257">
    <property type="entry name" value="PROKAR_LIPOPROTEIN"/>
    <property type="match status" value="1"/>
</dbReference>
<dbReference type="Pfam" id="PF01835">
    <property type="entry name" value="MG2"/>
    <property type="match status" value="1"/>
</dbReference>
<evidence type="ECO:0000259" key="5">
    <source>
        <dbReference type="SMART" id="SM01360"/>
    </source>
</evidence>
<accession>A0ABW7NAN5</accession>
<dbReference type="Pfam" id="PF07703">
    <property type="entry name" value="A2M_BRD"/>
    <property type="match status" value="1"/>
</dbReference>
<comment type="similarity">
    <text evidence="1">Belongs to the protease inhibitor I39 (alpha-2-macroglobulin) family. Bacterial alpha-2-macroglobulin subfamily.</text>
</comment>
<keyword evidence="7" id="KW-1185">Reference proteome</keyword>
<dbReference type="Pfam" id="PF17973">
    <property type="entry name" value="bMG10"/>
    <property type="match status" value="1"/>
</dbReference>
<dbReference type="SMART" id="SM01360">
    <property type="entry name" value="A2M"/>
    <property type="match status" value="1"/>
</dbReference>
<comment type="caution">
    <text evidence="6">The sequence shown here is derived from an EMBL/GenBank/DDBJ whole genome shotgun (WGS) entry which is preliminary data.</text>
</comment>
<dbReference type="SMART" id="SM01419">
    <property type="entry name" value="Thiol-ester_cl"/>
    <property type="match status" value="1"/>
</dbReference>
<name>A0ABW7NAN5_9BACT</name>
<feature type="domain" description="Alpha-2-macroglobulin" evidence="5">
    <location>
        <begin position="1174"/>
        <end position="1263"/>
    </location>
</feature>
<evidence type="ECO:0000313" key="7">
    <source>
        <dbReference type="Proteomes" id="UP001610063"/>
    </source>
</evidence>
<dbReference type="InterPro" id="IPR051802">
    <property type="entry name" value="YfhM-like"/>
</dbReference>
<gene>
    <name evidence="6" type="ORF">ACHKAR_14040</name>
</gene>
<organism evidence="6 7">
    <name type="scientific">Marinoscillum luteum</name>
    <dbReference type="NCBI Taxonomy" id="861051"/>
    <lineage>
        <taxon>Bacteria</taxon>
        <taxon>Pseudomonadati</taxon>
        <taxon>Bacteroidota</taxon>
        <taxon>Cytophagia</taxon>
        <taxon>Cytophagales</taxon>
        <taxon>Reichenbachiellaceae</taxon>
        <taxon>Marinoscillum</taxon>
    </lineage>
</organism>
<dbReference type="InterPro" id="IPR011625">
    <property type="entry name" value="A2M_N_BRD"/>
</dbReference>
<dbReference type="InterPro" id="IPR041246">
    <property type="entry name" value="Bact_MG10"/>
</dbReference>
<sequence length="1832" mass="202783">MKIKHIPLLTLLSLLFACGGDNSGSSGTIINDARFGEYISGYTSGTISQKDNINVQFTNLVPIPDDPQLNTLFSISPSIKGTLVKTGPHAITISPETPLKSGQKFIFTLNLQSLIEVPKELGQFKFEISIIEQNFEVILGEMLAPDSSTPDQLQFEGTVNTADFAENEAVEKMIQMEGSLPIAWQHRSGTSHRFAVTGITRTKDPTTIQIKASGAPIGVKRSEDLRIEVPSQAVFSMISTKVDNSGDPFVAIYFSDPLDPAQSLAGLINLEGVRNPGMVIEGNQVKVYVPQNMTGSKKLEIFEGIKNSKGQALGKTTTSYIPFEPEKPQLRLVGNGTILPSTSGLVLPFESVNLKAVQVEVVKIFEANMPAFFQVNNLSGEDQINRVGRKIMRRKIDLSAKAEDLSSWNRFTLDLSTLFEAERGALYQVRIGFLPEYTNYPCDQVFEVQDNPSDKESWSIHQDDNFYEWGNLWDYRYPDGYTWKERDNPCHVSYYNSNRFVSTSLLATDIGLIAKIGGDNTMKVIATNMTNAQPVQATIKVLDYQLQEMSSSMTDAQGFATIKPERRPFLIIAEAQGQKSYLRLEDNESLSLSNFDVSGTRVIGNIKGMVYGERGVWRPGDDIFLSFMLEDPEKQIPDNHPVVMELRDPRGNIKDKQVVTQGVKGLYTFQTKTSPDDVTGNWWTTVSVGNNSFAKTVKVETVKPNRLKINLDLGGDQIAYENRAVKGKLNVKWLTGLTGGNLKTETELRLVETNTTFNGYAQYEFDDAGKSFYDDPKQIFSGEVDQNGDATINLQLPSKPNSPGALKAIFNTKVFEPGAGFSVNSKAVTYLPYSSFVGVNLSSADQGSRIERDKPQQVDLITLGANGQPVDRTGVEVKIYKLNWRWWWDQSDDYSTNYVSSSYAELIESKKINTTAGKGKINFTIKSPNWGRFIVVARDPVSGHSSSQVFYTSWYGSSGGNAIGATSLEVSTDKAEYAVGEKINVTMRGSYEGQALISIENGSSVVQNFWIKTEKEWTSFTVDVTPEMAPNVYLHASLLQPHGQTSNDLPIRLYGIASIQVYDKETRLEPTIRMANELAPNEPVEITVTEKNGKPMAYTLAVVDDGLLDLTNFKTPAPWDHFYSKEAIGVKTWDLYNDVIGAYGGRLERLLAIGGGEGGLDDSKKKEENRFKPVVQFMGPFYLEGGQSKKHTFTMPQYIGSVRTMVVAGLGGAYGSAEKSTPVIKPLMVLGTLPRVVGPGELVSLPVNVFKYKEDIKNATITVETSGVLSLRGSNKQTIELRESNGTLYFDLAVAEKLGPGKVTITASSGSESARHDINIESRSPNSAQTIVKVLPVEAGQAVTPGGKLFGMEGTNKVTLEVASIPPINLEHRLSYLIRYPHGCIEQTVSSVFPQLFLKNITELTVEEHVKIENNIKTAIKRLSKFQVPTGGLGYWPGYDNPNSWGTSYAYHFLIEAQKQGYSVPGELIEKILSYQRNKARNWSKSVDHRDSDLIQAYRLFTLALAGYPEIGAMNRLRNTSDKSVQSVHKLAAAYAIIGQKEAAQTLMKDFGRSKVKDYGYSYYYYSYGSFERDLALLLETYVYMDSKAEAYKILQEISERLSADGWMSTQTTAYSLLAISKYITANQTEKGMKAGISYGGKNTTWSSDKAIYKSELPIDAIQSLKIDNKGESNFFVTLSITGTPKPGDEPVAQSDLAVSVRYLDPSGRSLSPDSLKLGQSFDILITVKNEYAAGSVKDIALTHILPSGWEIQNDRLTDQETSEYSAFDYQDIRDDRVYTYFDLSQNSQKVFKVSVTAAYPGKYYMPGIQAEAMYKASISAKTAGKWVYITK</sequence>
<dbReference type="CDD" id="cd02891">
    <property type="entry name" value="A2M_like"/>
    <property type="match status" value="1"/>
</dbReference>
<dbReference type="InterPro" id="IPR041462">
    <property type="entry name" value="Bact_A2M_MG6"/>
</dbReference>
<dbReference type="Gene3D" id="1.50.10.20">
    <property type="match status" value="1"/>
</dbReference>
<dbReference type="PANTHER" id="PTHR40094:SF1">
    <property type="entry name" value="UBIQUITIN DOMAIN-CONTAINING PROTEIN"/>
    <property type="match status" value="1"/>
</dbReference>